<proteinExistence type="predicted"/>
<evidence type="ECO:0000313" key="2">
    <source>
        <dbReference type="EMBL" id="SMA43587.1"/>
    </source>
</evidence>
<feature type="transmembrane region" description="Helical" evidence="1">
    <location>
        <begin position="31"/>
        <end position="48"/>
    </location>
</feature>
<gene>
    <name evidence="2" type="ORF">EHSB41UT_01629</name>
</gene>
<keyword evidence="1" id="KW-1133">Transmembrane helix</keyword>
<keyword evidence="1" id="KW-0812">Transmembrane</keyword>
<dbReference type="AlphaFoldDB" id="A0A1X7AID8"/>
<evidence type="ECO:0000313" key="3">
    <source>
        <dbReference type="Proteomes" id="UP000196573"/>
    </source>
</evidence>
<dbReference type="Proteomes" id="UP000196573">
    <property type="component" value="Unassembled WGS sequence"/>
</dbReference>
<reference evidence="2 3" key="1">
    <citation type="submission" date="2017-03" db="EMBL/GenBank/DDBJ databases">
        <authorList>
            <person name="Afonso C.L."/>
            <person name="Miller P.J."/>
            <person name="Scott M.A."/>
            <person name="Spackman E."/>
            <person name="Goraichik I."/>
            <person name="Dimitrov K.M."/>
            <person name="Suarez D.L."/>
            <person name="Swayne D.E."/>
        </authorList>
    </citation>
    <scope>NUCLEOTIDE SEQUENCE [LARGE SCALE GENOMIC DNA]</scope>
    <source>
        <strain evidence="2">SB41UT1</strain>
    </source>
</reference>
<protein>
    <submittedName>
        <fullName evidence="2">Uncharacterized protein</fullName>
    </submittedName>
</protein>
<name>A0A1X7AID8_9GAMM</name>
<evidence type="ECO:0000256" key="1">
    <source>
        <dbReference type="SAM" id="Phobius"/>
    </source>
</evidence>
<accession>A0A1X7AID8</accession>
<sequence length="59" mass="6755">MRIICFIYRCGQKNSHLHKILIDIVRIDTDAALMCINGGAVLIVWIFIDQRDILNVSLV</sequence>
<keyword evidence="1" id="KW-0472">Membrane</keyword>
<dbReference type="EMBL" id="FWPT01000003">
    <property type="protein sequence ID" value="SMA43587.1"/>
    <property type="molecule type" value="Genomic_DNA"/>
</dbReference>
<organism evidence="2 3">
    <name type="scientific">Parendozoicomonas haliclonae</name>
    <dbReference type="NCBI Taxonomy" id="1960125"/>
    <lineage>
        <taxon>Bacteria</taxon>
        <taxon>Pseudomonadati</taxon>
        <taxon>Pseudomonadota</taxon>
        <taxon>Gammaproteobacteria</taxon>
        <taxon>Oceanospirillales</taxon>
        <taxon>Endozoicomonadaceae</taxon>
        <taxon>Parendozoicomonas</taxon>
    </lineage>
</organism>
<keyword evidence="3" id="KW-1185">Reference proteome</keyword>